<sequence length="135" mass="16201">MLYHFSENPDIPFFEPRLHTHHPHLKPSVWAINEKCSPLYFFPRDCPRIGYYQLPTTSKEDHLKFFSNSSARMIIAVENKWFHKIKEATLCRYHLFEKTFHLHDEGAGYYLSYTRVVPEKVDHMTDLFKKLLTKI</sequence>
<protein>
    <submittedName>
        <fullName evidence="1">Uncharacterized protein</fullName>
    </submittedName>
</protein>
<proteinExistence type="predicted"/>
<dbReference type="EMBL" id="JACXAI010000002">
    <property type="protein sequence ID" value="MBD1379003.1"/>
    <property type="molecule type" value="Genomic_DNA"/>
</dbReference>
<reference evidence="1" key="1">
    <citation type="submission" date="2020-09" db="EMBL/GenBank/DDBJ databases">
        <title>A novel bacterium of genus Bacillus, isolated from South China Sea.</title>
        <authorList>
            <person name="Huang H."/>
            <person name="Mo K."/>
            <person name="Hu Y."/>
        </authorList>
    </citation>
    <scope>NUCLEOTIDE SEQUENCE</scope>
    <source>
        <strain evidence="1">IB182487</strain>
    </source>
</reference>
<evidence type="ECO:0000313" key="2">
    <source>
        <dbReference type="Proteomes" id="UP000626844"/>
    </source>
</evidence>
<dbReference type="AlphaFoldDB" id="A0A926NEJ4"/>
<dbReference type="InterPro" id="IPR049253">
    <property type="entry name" value="DUF6886"/>
</dbReference>
<accession>A0A926NEJ4</accession>
<name>A0A926NEJ4_9BACI</name>
<keyword evidence="2" id="KW-1185">Reference proteome</keyword>
<dbReference type="Proteomes" id="UP000626844">
    <property type="component" value="Unassembled WGS sequence"/>
</dbReference>
<comment type="caution">
    <text evidence="1">The sequence shown here is derived from an EMBL/GenBank/DDBJ whole genome shotgun (WGS) entry which is preliminary data.</text>
</comment>
<organism evidence="1 2">
    <name type="scientific">Metabacillus arenae</name>
    <dbReference type="NCBI Taxonomy" id="2771434"/>
    <lineage>
        <taxon>Bacteria</taxon>
        <taxon>Bacillati</taxon>
        <taxon>Bacillota</taxon>
        <taxon>Bacilli</taxon>
        <taxon>Bacillales</taxon>
        <taxon>Bacillaceae</taxon>
        <taxon>Metabacillus</taxon>
    </lineage>
</organism>
<gene>
    <name evidence="1" type="ORF">IC621_02060</name>
</gene>
<dbReference type="Pfam" id="PF21820">
    <property type="entry name" value="DUF6886"/>
    <property type="match status" value="1"/>
</dbReference>
<evidence type="ECO:0000313" key="1">
    <source>
        <dbReference type="EMBL" id="MBD1379003.1"/>
    </source>
</evidence>